<proteinExistence type="predicted"/>
<organism evidence="2 3">
    <name type="scientific">Haloquadratum walsbyi (strain DSM 16790 / HBSQ001)</name>
    <dbReference type="NCBI Taxonomy" id="362976"/>
    <lineage>
        <taxon>Archaea</taxon>
        <taxon>Methanobacteriati</taxon>
        <taxon>Methanobacteriota</taxon>
        <taxon>Stenosarchaea group</taxon>
        <taxon>Halobacteria</taxon>
        <taxon>Halobacteriales</taxon>
        <taxon>Haloferacaceae</taxon>
        <taxon>Haloquadratum</taxon>
    </lineage>
</organism>
<dbReference type="GeneID" id="4192134"/>
<gene>
    <name evidence="2" type="ordered locus">HQ_1059A</name>
</gene>
<dbReference type="Proteomes" id="UP000001975">
    <property type="component" value="Chromosome"/>
</dbReference>
<dbReference type="STRING" id="362976.HQ_1059A"/>
<reference evidence="2 3" key="1">
    <citation type="journal article" date="2006" name="BMC Genomics">
        <title>The genome of the square archaeon Haloquadratum walsbyi: life at the limits of water activity.</title>
        <authorList>
            <person name="Bolhuis H.H."/>
            <person name="Palm P.P."/>
            <person name="Wende A.W."/>
            <person name="Falb M.M."/>
            <person name="Rampp M.M."/>
            <person name="Rodriguez-Valera F.F."/>
            <person name="Pfeiffer F.F."/>
            <person name="Oesterhelt D.D."/>
        </authorList>
    </citation>
    <scope>NUCLEOTIDE SEQUENCE [LARGE SCALE GENOMIC DNA]</scope>
    <source>
        <strain evidence="3">DSM 16790 / HBSQ001</strain>
    </source>
</reference>
<evidence type="ECO:0000313" key="3">
    <source>
        <dbReference type="Proteomes" id="UP000001975"/>
    </source>
</evidence>
<dbReference type="EMBL" id="AM180088">
    <property type="protein sequence ID" value="CAJ51189.1"/>
    <property type="molecule type" value="Genomic_DNA"/>
</dbReference>
<accession>Q18DL8</accession>
<dbReference type="InterPro" id="IPR047792">
    <property type="entry name" value="Hvo_1808-like"/>
</dbReference>
<dbReference type="PROSITE" id="PS51257">
    <property type="entry name" value="PROKAR_LIPOPROTEIN"/>
    <property type="match status" value="1"/>
</dbReference>
<dbReference type="NCBIfam" id="NF038145">
    <property type="entry name" value="Hvo_1808_fam"/>
    <property type="match status" value="1"/>
</dbReference>
<feature type="region of interest" description="Disordered" evidence="1">
    <location>
        <begin position="30"/>
        <end position="63"/>
    </location>
</feature>
<evidence type="ECO:0000256" key="1">
    <source>
        <dbReference type="SAM" id="MobiDB-lite"/>
    </source>
</evidence>
<dbReference type="RefSeq" id="WP_011570356.1">
    <property type="nucleotide sequence ID" value="NC_008212.1"/>
</dbReference>
<feature type="compositionally biased region" description="Low complexity" evidence="1">
    <location>
        <begin position="36"/>
        <end position="45"/>
    </location>
</feature>
<dbReference type="AlphaFoldDB" id="Q18DL8"/>
<evidence type="ECO:0008006" key="4">
    <source>
        <dbReference type="Google" id="ProtNLM"/>
    </source>
</evidence>
<sequence>MSRRISRASIALSLLIVLAGCSGGGSLFNPNVGEDSSSTESATAEGIGQENGTGPPVAVATPDSDFSDPAGDPLGWEAGYWYNESIEVDQADGLTDAEMKAYVGRAMARVEYLRQLEFKSSVPVSVISRSEYRSQRDESTRSSENQEFQQWNNQVWEALFAVGESESTQQAIEETRGSSVAGFYDPRDDAITIVTDTPDTPTIENTTLIHELVHAVQDQQYDLTKDRYAATTQDGQLATDGLIEGDARYVESAYGDRCGSSWECVELPDDTGEDSGSSGGPSNLGIFVTIFQPYSDGVGYINHLRESGGWDAVNDRFKSPPVASEQVIHRTDETPQPISYTDRSSAKWERFESVGQDGSDTVGEASIFVMFWNQARTVGAETVRPQTLTQPTNQYDAYNYIADPSTGWENDRLFPYQTQNGVSTESESESESEYGYVWVTTWESNEDATEFRNAYRSILTARDATTPQRVESENTGSTAKTAKTTTYVIPDGSYADAFRVTQDGTQVTIVNGPNVTSLDNIRAQSKPSSA</sequence>
<dbReference type="KEGG" id="hwa:HQ_1059A"/>
<evidence type="ECO:0000313" key="2">
    <source>
        <dbReference type="EMBL" id="CAJ51189.1"/>
    </source>
</evidence>
<dbReference type="HOGENOM" id="CLU_027187_0_0_2"/>
<dbReference type="eggNOG" id="arCOG02980">
    <property type="taxonomic scope" value="Archaea"/>
</dbReference>
<name>Q18DL8_HALWD</name>
<protein>
    <recommendedName>
        <fullName evidence="4">Lipoprotein</fullName>
    </recommendedName>
</protein>
<keyword evidence="3" id="KW-1185">Reference proteome</keyword>